<evidence type="ECO:0000313" key="1">
    <source>
        <dbReference type="EMBL" id="SBW84138.1"/>
    </source>
</evidence>
<protein>
    <submittedName>
        <fullName evidence="1">Uncharacterized protein</fullName>
    </submittedName>
</protein>
<gene>
    <name evidence="1" type="ORF">PVE_R2G0108</name>
</gene>
<organism evidence="1 2">
    <name type="scientific">Pseudomonas veronii 1YdBTEX2</name>
    <dbReference type="NCBI Taxonomy" id="1295141"/>
    <lineage>
        <taxon>Bacteria</taxon>
        <taxon>Pseudomonadati</taxon>
        <taxon>Pseudomonadota</taxon>
        <taxon>Gammaproteobacteria</taxon>
        <taxon>Pseudomonadales</taxon>
        <taxon>Pseudomonadaceae</taxon>
        <taxon>Pseudomonas</taxon>
    </lineage>
</organism>
<name>A0A1D3K726_PSEVE</name>
<dbReference type="EMBL" id="LT599584">
    <property type="protein sequence ID" value="SBW84138.1"/>
    <property type="molecule type" value="Genomic_DNA"/>
</dbReference>
<accession>A0A1D3K726</accession>
<sequence length="51" mass="5750">MPIEKYRHAQAEIRPKLAAQIDQVTYIKLAKRHGLSGHLVDQALLVRGMAL</sequence>
<dbReference type="AlphaFoldDB" id="A0A1D3K726"/>
<dbReference type="Proteomes" id="UP000245431">
    <property type="component" value="Chromosome PVE_r2"/>
</dbReference>
<proteinExistence type="predicted"/>
<reference evidence="2" key="1">
    <citation type="submission" date="2016-07" db="EMBL/GenBank/DDBJ databases">
        <authorList>
            <person name="Florea S."/>
            <person name="Webb J.S."/>
            <person name="Jaromczyk J."/>
            <person name="Schardl C.L."/>
        </authorList>
    </citation>
    <scope>NUCLEOTIDE SEQUENCE [LARGE SCALE GENOMIC DNA]</scope>
    <source>
        <strain evidence="2">1YdBTEX2</strain>
    </source>
</reference>
<evidence type="ECO:0000313" key="2">
    <source>
        <dbReference type="Proteomes" id="UP000245431"/>
    </source>
</evidence>